<keyword evidence="7 14" id="KW-0418">Kinase</keyword>
<reference evidence="14 15" key="1">
    <citation type="submission" date="2011-06" db="EMBL/GenBank/DDBJ databases">
        <authorList>
            <person name="Muzny D."/>
            <person name="Qin X."/>
            <person name="Deng J."/>
            <person name="Jiang H."/>
            <person name="Liu Y."/>
            <person name="Qu J."/>
            <person name="Song X.-Z."/>
            <person name="Zhang L."/>
            <person name="Thornton R."/>
            <person name="Coyle M."/>
            <person name="Francisco L."/>
            <person name="Jackson L."/>
            <person name="Javaid M."/>
            <person name="Korchina V."/>
            <person name="Kovar C."/>
            <person name="Mata R."/>
            <person name="Mathew T."/>
            <person name="Ngo R."/>
            <person name="Nguyen L."/>
            <person name="Nguyen N."/>
            <person name="Okwuonu G."/>
            <person name="Ongeri F."/>
            <person name="Pham C."/>
            <person name="Simmons D."/>
            <person name="Wilczek-Boney K."/>
            <person name="Hale W."/>
            <person name="Jakkamsetti A."/>
            <person name="Pham P."/>
            <person name="Ruth R."/>
            <person name="San Lucas F."/>
            <person name="Warren J."/>
            <person name="Zhang J."/>
            <person name="Zhao Z."/>
            <person name="Zhou C."/>
            <person name="Zhu D."/>
            <person name="Lee S."/>
            <person name="Bess C."/>
            <person name="Blankenburg K."/>
            <person name="Forbes L."/>
            <person name="Fu Q."/>
            <person name="Gubbala S."/>
            <person name="Hirani K."/>
            <person name="Jayaseelan J.C."/>
            <person name="Lara F."/>
            <person name="Munidasa M."/>
            <person name="Palculict T."/>
            <person name="Patil S."/>
            <person name="Pu L.-L."/>
            <person name="Saada N."/>
            <person name="Tang L."/>
            <person name="Weissenberger G."/>
            <person name="Zhu Y."/>
            <person name="Hemphill L."/>
            <person name="Shang Y."/>
            <person name="Youmans B."/>
            <person name="Ayvaz T."/>
            <person name="Ross M."/>
            <person name="Santibanez J."/>
            <person name="Aqrawi P."/>
            <person name="Gross S."/>
            <person name="Joshi V."/>
            <person name="Fowler G."/>
            <person name="Nazareth L."/>
            <person name="Reid J."/>
            <person name="Worley K."/>
            <person name="Petrosino J."/>
            <person name="Highlander S."/>
            <person name="Gibbs R."/>
        </authorList>
    </citation>
    <scope>NUCLEOTIDE SEQUENCE [LARGE SCALE GENOMIC DNA]</scope>
    <source>
        <strain evidence="14 15">ATCC 29427</strain>
    </source>
</reference>
<dbReference type="InterPro" id="IPR050351">
    <property type="entry name" value="BphY/WalK/GraS-like"/>
</dbReference>
<feature type="domain" description="HAMP" evidence="13">
    <location>
        <begin position="196"/>
        <end position="248"/>
    </location>
</feature>
<dbReference type="AlphaFoldDB" id="G4D469"/>
<dbReference type="Gene3D" id="3.30.565.10">
    <property type="entry name" value="Histidine kinase-like ATPase, C-terminal domain"/>
    <property type="match status" value="1"/>
</dbReference>
<dbReference type="SMART" id="SM00388">
    <property type="entry name" value="HisKA"/>
    <property type="match status" value="1"/>
</dbReference>
<dbReference type="RefSeq" id="WP_004821296.1">
    <property type="nucleotide sequence ID" value="NZ_JH165061.1"/>
</dbReference>
<proteinExistence type="predicted"/>
<comment type="caution">
    <text evidence="14">The sequence shown here is derived from an EMBL/GenBank/DDBJ whole genome shotgun (WGS) entry which is preliminary data.</text>
</comment>
<dbReference type="EMBL" id="AGBB01000118">
    <property type="protein sequence ID" value="EGY79674.1"/>
    <property type="molecule type" value="Genomic_DNA"/>
</dbReference>
<dbReference type="Pfam" id="PF00512">
    <property type="entry name" value="HisKA"/>
    <property type="match status" value="1"/>
</dbReference>
<dbReference type="InterPro" id="IPR003594">
    <property type="entry name" value="HATPase_dom"/>
</dbReference>
<dbReference type="Pfam" id="PF02518">
    <property type="entry name" value="HATPase_c"/>
    <property type="match status" value="1"/>
</dbReference>
<evidence type="ECO:0000259" key="12">
    <source>
        <dbReference type="PROSITE" id="PS50109"/>
    </source>
</evidence>
<keyword evidence="8" id="KW-0067">ATP-binding</keyword>
<dbReference type="GO" id="GO:0005524">
    <property type="term" value="F:ATP binding"/>
    <property type="evidence" value="ECO:0007669"/>
    <property type="project" value="UniProtKB-KW"/>
</dbReference>
<dbReference type="Proteomes" id="UP000003422">
    <property type="component" value="Unassembled WGS sequence"/>
</dbReference>
<dbReference type="InterPro" id="IPR003661">
    <property type="entry name" value="HisK_dim/P_dom"/>
</dbReference>
<keyword evidence="9" id="KW-0902">Two-component regulatory system</keyword>
<dbReference type="PANTHER" id="PTHR42878:SF7">
    <property type="entry name" value="SENSOR HISTIDINE KINASE GLRK"/>
    <property type="match status" value="1"/>
</dbReference>
<dbReference type="PATRIC" id="fig|997350.3.peg.1151"/>
<dbReference type="SMART" id="SM00304">
    <property type="entry name" value="HAMP"/>
    <property type="match status" value="1"/>
</dbReference>
<evidence type="ECO:0000256" key="8">
    <source>
        <dbReference type="ARBA" id="ARBA00022840"/>
    </source>
</evidence>
<dbReference type="GO" id="GO:0016020">
    <property type="term" value="C:membrane"/>
    <property type="evidence" value="ECO:0007669"/>
    <property type="project" value="UniProtKB-SubCell"/>
</dbReference>
<evidence type="ECO:0000256" key="9">
    <source>
        <dbReference type="ARBA" id="ARBA00023012"/>
    </source>
</evidence>
<dbReference type="Gene3D" id="6.10.340.10">
    <property type="match status" value="1"/>
</dbReference>
<dbReference type="GO" id="GO:0007234">
    <property type="term" value="P:osmosensory signaling via phosphorelay pathway"/>
    <property type="evidence" value="ECO:0007669"/>
    <property type="project" value="TreeGrafter"/>
</dbReference>
<evidence type="ECO:0000259" key="13">
    <source>
        <dbReference type="PROSITE" id="PS50885"/>
    </source>
</evidence>
<dbReference type="PROSITE" id="PS50885">
    <property type="entry name" value="HAMP"/>
    <property type="match status" value="1"/>
</dbReference>
<organism evidence="14 15">
    <name type="scientific">Peptoniphilus indolicus ATCC 29427</name>
    <dbReference type="NCBI Taxonomy" id="997350"/>
    <lineage>
        <taxon>Bacteria</taxon>
        <taxon>Bacillati</taxon>
        <taxon>Bacillota</taxon>
        <taxon>Tissierellia</taxon>
        <taxon>Tissierellales</taxon>
        <taxon>Peptoniphilaceae</taxon>
        <taxon>Peptoniphilus</taxon>
    </lineage>
</organism>
<dbReference type="SUPFAM" id="SSF47384">
    <property type="entry name" value="Homodimeric domain of signal transducing histidine kinase"/>
    <property type="match status" value="1"/>
</dbReference>
<dbReference type="Gene3D" id="1.10.287.130">
    <property type="match status" value="1"/>
</dbReference>
<keyword evidence="6" id="KW-0547">Nucleotide-binding</keyword>
<dbReference type="CDD" id="cd00082">
    <property type="entry name" value="HisKA"/>
    <property type="match status" value="1"/>
</dbReference>
<dbReference type="CDD" id="cd06225">
    <property type="entry name" value="HAMP"/>
    <property type="match status" value="1"/>
</dbReference>
<protein>
    <recommendedName>
        <fullName evidence="3">histidine kinase</fullName>
        <ecNumber evidence="3">2.7.13.3</ecNumber>
    </recommendedName>
</protein>
<dbReference type="InterPro" id="IPR004358">
    <property type="entry name" value="Sig_transdc_His_kin-like_C"/>
</dbReference>
<dbReference type="InterPro" id="IPR036890">
    <property type="entry name" value="HATPase_C_sf"/>
</dbReference>
<evidence type="ECO:0000313" key="15">
    <source>
        <dbReference type="Proteomes" id="UP000003422"/>
    </source>
</evidence>
<dbReference type="FunFam" id="1.10.287.130:FF:000001">
    <property type="entry name" value="Two-component sensor histidine kinase"/>
    <property type="match status" value="1"/>
</dbReference>
<dbReference type="CDD" id="cd00075">
    <property type="entry name" value="HATPase"/>
    <property type="match status" value="1"/>
</dbReference>
<feature type="transmembrane region" description="Helical" evidence="11">
    <location>
        <begin position="175"/>
        <end position="195"/>
    </location>
</feature>
<dbReference type="STRING" id="997350.HMPREF9129_1199"/>
<keyword evidence="5 14" id="KW-0808">Transferase</keyword>
<dbReference type="PROSITE" id="PS50109">
    <property type="entry name" value="HIS_KIN"/>
    <property type="match status" value="1"/>
</dbReference>
<evidence type="ECO:0000313" key="14">
    <source>
        <dbReference type="EMBL" id="EGY79674.1"/>
    </source>
</evidence>
<keyword evidence="15" id="KW-1185">Reference proteome</keyword>
<comment type="subcellular location">
    <subcellularLocation>
        <location evidence="2">Membrane</location>
    </subcellularLocation>
</comment>
<evidence type="ECO:0000256" key="10">
    <source>
        <dbReference type="ARBA" id="ARBA00023136"/>
    </source>
</evidence>
<dbReference type="SMART" id="SM00387">
    <property type="entry name" value="HATPase_c"/>
    <property type="match status" value="1"/>
</dbReference>
<keyword evidence="11" id="KW-0812">Transmembrane</keyword>
<evidence type="ECO:0000256" key="11">
    <source>
        <dbReference type="SAM" id="Phobius"/>
    </source>
</evidence>
<comment type="catalytic activity">
    <reaction evidence="1">
        <text>ATP + protein L-histidine = ADP + protein N-phospho-L-histidine.</text>
        <dbReference type="EC" id="2.7.13.3"/>
    </reaction>
</comment>
<dbReference type="InterPro" id="IPR003660">
    <property type="entry name" value="HAMP_dom"/>
</dbReference>
<dbReference type="EC" id="2.7.13.3" evidence="3"/>
<dbReference type="HOGENOM" id="CLU_000445_89_6_9"/>
<dbReference type="GO" id="GO:0000155">
    <property type="term" value="F:phosphorelay sensor kinase activity"/>
    <property type="evidence" value="ECO:0007669"/>
    <property type="project" value="InterPro"/>
</dbReference>
<dbReference type="SUPFAM" id="SSF55874">
    <property type="entry name" value="ATPase domain of HSP90 chaperone/DNA topoisomerase II/histidine kinase"/>
    <property type="match status" value="1"/>
</dbReference>
<evidence type="ECO:0000256" key="1">
    <source>
        <dbReference type="ARBA" id="ARBA00000085"/>
    </source>
</evidence>
<dbReference type="PRINTS" id="PR00344">
    <property type="entry name" value="BCTRLSENSOR"/>
</dbReference>
<dbReference type="InterPro" id="IPR036097">
    <property type="entry name" value="HisK_dim/P_sf"/>
</dbReference>
<keyword evidence="4" id="KW-0597">Phosphoprotein</keyword>
<keyword evidence="11" id="KW-1133">Transmembrane helix</keyword>
<dbReference type="GO" id="GO:0000156">
    <property type="term" value="F:phosphorelay response regulator activity"/>
    <property type="evidence" value="ECO:0007669"/>
    <property type="project" value="TreeGrafter"/>
</dbReference>
<evidence type="ECO:0000256" key="4">
    <source>
        <dbReference type="ARBA" id="ARBA00022553"/>
    </source>
</evidence>
<keyword evidence="10 11" id="KW-0472">Membrane</keyword>
<dbReference type="eggNOG" id="COG2205">
    <property type="taxonomic scope" value="Bacteria"/>
</dbReference>
<dbReference type="GO" id="GO:0030295">
    <property type="term" value="F:protein kinase activator activity"/>
    <property type="evidence" value="ECO:0007669"/>
    <property type="project" value="TreeGrafter"/>
</dbReference>
<accession>G4D469</accession>
<evidence type="ECO:0000256" key="2">
    <source>
        <dbReference type="ARBA" id="ARBA00004370"/>
    </source>
</evidence>
<dbReference type="InterPro" id="IPR005467">
    <property type="entry name" value="His_kinase_dom"/>
</dbReference>
<feature type="domain" description="Histidine kinase" evidence="12">
    <location>
        <begin position="256"/>
        <end position="469"/>
    </location>
</feature>
<evidence type="ECO:0000256" key="7">
    <source>
        <dbReference type="ARBA" id="ARBA00022777"/>
    </source>
</evidence>
<dbReference type="SUPFAM" id="SSF158472">
    <property type="entry name" value="HAMP domain-like"/>
    <property type="match status" value="1"/>
</dbReference>
<evidence type="ECO:0000256" key="3">
    <source>
        <dbReference type="ARBA" id="ARBA00012438"/>
    </source>
</evidence>
<evidence type="ECO:0000256" key="5">
    <source>
        <dbReference type="ARBA" id="ARBA00022679"/>
    </source>
</evidence>
<dbReference type="PANTHER" id="PTHR42878">
    <property type="entry name" value="TWO-COMPONENT HISTIDINE KINASE"/>
    <property type="match status" value="1"/>
</dbReference>
<name>G4D469_9FIRM</name>
<gene>
    <name evidence="14" type="primary">baeS</name>
    <name evidence="14" type="ORF">HMPREF9129_1199</name>
</gene>
<evidence type="ECO:0000256" key="6">
    <source>
        <dbReference type="ARBA" id="ARBA00022741"/>
    </source>
</evidence>
<dbReference type="FunFam" id="3.30.565.10:FF:000006">
    <property type="entry name" value="Sensor histidine kinase WalK"/>
    <property type="match status" value="1"/>
</dbReference>
<sequence>MNNKVLDKKSMMFNFWKYFMLFAASILLALWLFQIVFLNRFYETMKIREVTKTGDTLKNEFKDKNFENIILNYSQNKGMNIEVIDEEGYLVYPLNWVEVIMNPRVLDEKGFEEFFENVGPGKKMYRVTLKKFKYLENSSIVYGGYLGKESGKDHYMLIKTNLEPVDSAVDILKNILLIVLGLSFALSVILSYFISKRLSRPLVEMSKTARKLGKGNYEVNFKYGYYTEINDLSKTLNYATNELTKTIEMRKDLIANVSHDLKTPLTVIKSYAEMIRDISGRNEVLRNEHIDIIISESDKLTQLVNDLLDISKIESSLESIKMERVDLIKLSHIVAERFALPEDVITIESKGECTIFADKRRIEQVIYNFISNAVKYTRKDKKIVIKIFEEDDEVIFNCIDNGVGIAKENLDLIWDRFYRIRDNHTRPRVGTGLGLHIVKSILEIHQYKYGVESELNKGSNFYFRAKKYK</sequence>